<dbReference type="EMBL" id="JAODUP010000912">
    <property type="protein sequence ID" value="KAK2142805.1"/>
    <property type="molecule type" value="Genomic_DNA"/>
</dbReference>
<sequence length="159" mass="18893">MLLYSRFKRSVIKSFSSVTIIVLKKWPRRTMVMKTRGPCSMARHLLTPSYLKVLMSDMLTSVECLVQVHLLRRELIKEQPICLWYRRWHRLSSTQRQILLYMSQTTHPLPGYLRQVVFTVQCYEDGPCPSRPSFCDRSAKCRRTDLRRICRLQRRTGSP</sequence>
<accession>A0AAD9IZ80</accession>
<organism evidence="1 2">
    <name type="scientific">Paralvinella palmiformis</name>
    <dbReference type="NCBI Taxonomy" id="53620"/>
    <lineage>
        <taxon>Eukaryota</taxon>
        <taxon>Metazoa</taxon>
        <taxon>Spiralia</taxon>
        <taxon>Lophotrochozoa</taxon>
        <taxon>Annelida</taxon>
        <taxon>Polychaeta</taxon>
        <taxon>Sedentaria</taxon>
        <taxon>Canalipalpata</taxon>
        <taxon>Terebellida</taxon>
        <taxon>Terebelliformia</taxon>
        <taxon>Alvinellidae</taxon>
        <taxon>Paralvinella</taxon>
    </lineage>
</organism>
<evidence type="ECO:0000313" key="2">
    <source>
        <dbReference type="Proteomes" id="UP001208570"/>
    </source>
</evidence>
<evidence type="ECO:0000313" key="1">
    <source>
        <dbReference type="EMBL" id="KAK2142805.1"/>
    </source>
</evidence>
<protein>
    <submittedName>
        <fullName evidence="1">Uncharacterized protein</fullName>
    </submittedName>
</protein>
<dbReference type="Proteomes" id="UP001208570">
    <property type="component" value="Unassembled WGS sequence"/>
</dbReference>
<reference evidence="1" key="1">
    <citation type="journal article" date="2023" name="Mol. Biol. Evol.">
        <title>Third-Generation Sequencing Reveals the Adaptive Role of the Epigenome in Three Deep-Sea Polychaetes.</title>
        <authorList>
            <person name="Perez M."/>
            <person name="Aroh O."/>
            <person name="Sun Y."/>
            <person name="Lan Y."/>
            <person name="Juniper S.K."/>
            <person name="Young C.R."/>
            <person name="Angers B."/>
            <person name="Qian P.Y."/>
        </authorList>
    </citation>
    <scope>NUCLEOTIDE SEQUENCE</scope>
    <source>
        <strain evidence="1">P08H-3</strain>
    </source>
</reference>
<gene>
    <name evidence="1" type="ORF">LSH36_912g01014</name>
</gene>
<dbReference type="AlphaFoldDB" id="A0AAD9IZ80"/>
<comment type="caution">
    <text evidence="1">The sequence shown here is derived from an EMBL/GenBank/DDBJ whole genome shotgun (WGS) entry which is preliminary data.</text>
</comment>
<proteinExistence type="predicted"/>
<keyword evidence="2" id="KW-1185">Reference proteome</keyword>
<name>A0AAD9IZ80_9ANNE</name>